<dbReference type="PANTHER" id="PTHR10617">
    <property type="entry name" value="ELECTRON TRANSFER FLAVOPROTEIN-UBIQUINONE OXIDOREDUCTASE"/>
    <property type="match status" value="1"/>
</dbReference>
<reference evidence="7 8" key="2">
    <citation type="submission" date="2020-07" db="EMBL/GenBank/DDBJ databases">
        <title>Genome assembly of wild tea tree DASZ reveals pedigree and selection history of tea varieties.</title>
        <authorList>
            <person name="Zhang W."/>
        </authorList>
    </citation>
    <scope>NUCLEOTIDE SEQUENCE [LARGE SCALE GENOMIC DNA]</scope>
    <source>
        <strain evidence="8">cv. G240</strain>
        <tissue evidence="7">Leaf</tissue>
    </source>
</reference>
<keyword evidence="5" id="KW-0830">Ubiquinone</keyword>
<evidence type="ECO:0000259" key="6">
    <source>
        <dbReference type="Pfam" id="PF21162"/>
    </source>
</evidence>
<sequence length="597" mass="68820">MRKTRRRGTLTRQKRNQKMDSYYKIRSTDSTRKDKKALKKTFKKLDYDANIQDFLGRITLLGEGCRGSLSEKIMKKYNLREKVQGQHQTYTLGIKEVWEIDSSKHEPGHVLHTLGWPLDNKTYGESFLHHMKDRQVSLGLVVALNYHNPFLNPYEEFQKLKHHPAIKPLLEGATVLQYGARTLNEGGFQSIPYLVFPGGAIIGCSAGFLNDVPVLVIVSMLAYLCFLEQLLLHVQAALSVLLATLARFGGTMSGTAILLETLKLRRRWQAWLNQQPSSQEVTQPHQLPETAYIPQINPPTQTETVDSRIESRFKILYTESSFIRIWLGYNFILHNDFSFKLVLNAESELFDWFSENPGLIQILMCPSRQTALHRHATRHATVFGYASRHLKPNRYITFSSEPFEFGDDQYESKATPLTCHPPIKKHRHFCGGIVVLDTDTLRTLLKSLRSKILKERNSPRHIKLYFSMNNKCTIQAHHLINRYILPSPGLKNFLAAFKTLELFVFKFYNEKKNFYACLLTLCLSNIFLHGTYLKQYSIRANNHLSCLPLIMGLDNMYLITLVCATTNTSEGNIKFIFEKTKREQEHSCEAKNKREGH</sequence>
<comment type="catalytic activity">
    <reaction evidence="5">
        <text>a ubiquinone + reduced [electron-transfer flavoprotein] = a ubiquinol + oxidized [electron-transfer flavoprotein] + H(+)</text>
        <dbReference type="Rhea" id="RHEA:24052"/>
        <dbReference type="Rhea" id="RHEA-COMP:9565"/>
        <dbReference type="Rhea" id="RHEA-COMP:9566"/>
        <dbReference type="Rhea" id="RHEA-COMP:10685"/>
        <dbReference type="Rhea" id="RHEA-COMP:10686"/>
        <dbReference type="ChEBI" id="CHEBI:15378"/>
        <dbReference type="ChEBI" id="CHEBI:16389"/>
        <dbReference type="ChEBI" id="CHEBI:17976"/>
        <dbReference type="ChEBI" id="CHEBI:57692"/>
        <dbReference type="ChEBI" id="CHEBI:58307"/>
        <dbReference type="EC" id="1.5.5.1"/>
    </reaction>
</comment>
<evidence type="ECO:0000256" key="4">
    <source>
        <dbReference type="ARBA" id="ARBA00023002"/>
    </source>
</evidence>
<dbReference type="PANTHER" id="PTHR10617:SF107">
    <property type="entry name" value="ELECTRON TRANSFER FLAVOPROTEIN-UBIQUINONE OXIDOREDUCTASE, MITOCHONDRIAL"/>
    <property type="match status" value="1"/>
</dbReference>
<dbReference type="InterPro" id="IPR040156">
    <property type="entry name" value="ETF-QO"/>
</dbReference>
<comment type="caution">
    <text evidence="7">The sequence shown here is derived from an EMBL/GenBank/DDBJ whole genome shotgun (WGS) entry which is preliminary data.</text>
</comment>
<organism evidence="7 8">
    <name type="scientific">Camellia sinensis</name>
    <name type="common">Tea plant</name>
    <name type="synonym">Thea sinensis</name>
    <dbReference type="NCBI Taxonomy" id="4442"/>
    <lineage>
        <taxon>Eukaryota</taxon>
        <taxon>Viridiplantae</taxon>
        <taxon>Streptophyta</taxon>
        <taxon>Embryophyta</taxon>
        <taxon>Tracheophyta</taxon>
        <taxon>Spermatophyta</taxon>
        <taxon>Magnoliopsida</taxon>
        <taxon>eudicotyledons</taxon>
        <taxon>Gunneridae</taxon>
        <taxon>Pentapetalae</taxon>
        <taxon>asterids</taxon>
        <taxon>Ericales</taxon>
        <taxon>Theaceae</taxon>
        <taxon>Camellia</taxon>
    </lineage>
</organism>
<keyword evidence="3 5" id="KW-0274">FAD</keyword>
<dbReference type="GO" id="GO:0051539">
    <property type="term" value="F:4 iron, 4 sulfur cluster binding"/>
    <property type="evidence" value="ECO:0007669"/>
    <property type="project" value="UniProtKB-UniRule"/>
</dbReference>
<name>A0A7J7GBV8_CAMSI</name>
<keyword evidence="5" id="KW-0479">Metal-binding</keyword>
<dbReference type="Pfam" id="PF21162">
    <property type="entry name" value="ETFQO_UQ-bd"/>
    <property type="match status" value="1"/>
</dbReference>
<comment type="cofactor">
    <cofactor evidence="5">
        <name>[4Fe-4S] cluster</name>
        <dbReference type="ChEBI" id="CHEBI:49883"/>
    </cofactor>
    <text evidence="5">Binds 1 [4Fe-4S] cluster.</text>
</comment>
<gene>
    <name evidence="7" type="ORF">HYC85_025281</name>
</gene>
<keyword evidence="5" id="KW-0408">Iron</keyword>
<dbReference type="GO" id="GO:0046872">
    <property type="term" value="F:metal ion binding"/>
    <property type="evidence" value="ECO:0007669"/>
    <property type="project" value="UniProtKB-KW"/>
</dbReference>
<dbReference type="AlphaFoldDB" id="A0A7J7GBV8"/>
<keyword evidence="5" id="KW-0411">Iron-sulfur</keyword>
<comment type="cofactor">
    <cofactor evidence="1 5">
        <name>FAD</name>
        <dbReference type="ChEBI" id="CHEBI:57692"/>
    </cofactor>
</comment>
<reference evidence="8" key="1">
    <citation type="journal article" date="2020" name="Nat. Commun.">
        <title>Genome assembly of wild tea tree DASZ reveals pedigree and selection history of tea varieties.</title>
        <authorList>
            <person name="Zhang W."/>
            <person name="Zhang Y."/>
            <person name="Qiu H."/>
            <person name="Guo Y."/>
            <person name="Wan H."/>
            <person name="Zhang X."/>
            <person name="Scossa F."/>
            <person name="Alseekh S."/>
            <person name="Zhang Q."/>
            <person name="Wang P."/>
            <person name="Xu L."/>
            <person name="Schmidt M.H."/>
            <person name="Jia X."/>
            <person name="Li D."/>
            <person name="Zhu A."/>
            <person name="Guo F."/>
            <person name="Chen W."/>
            <person name="Ni D."/>
            <person name="Usadel B."/>
            <person name="Fernie A.R."/>
            <person name="Wen W."/>
        </authorList>
    </citation>
    <scope>NUCLEOTIDE SEQUENCE [LARGE SCALE GENOMIC DNA]</scope>
    <source>
        <strain evidence="8">cv. G240</strain>
    </source>
</reference>
<dbReference type="InterPro" id="IPR049398">
    <property type="entry name" value="ETF-QO/FixC_UQ-bd"/>
</dbReference>
<evidence type="ECO:0000313" key="7">
    <source>
        <dbReference type="EMBL" id="KAF5937775.1"/>
    </source>
</evidence>
<proteinExistence type="predicted"/>
<evidence type="ECO:0000256" key="2">
    <source>
        <dbReference type="ARBA" id="ARBA00022630"/>
    </source>
</evidence>
<keyword evidence="5" id="KW-0813">Transport</keyword>
<dbReference type="Proteomes" id="UP000593564">
    <property type="component" value="Unassembled WGS sequence"/>
</dbReference>
<feature type="domain" description="ETF-QO/FixC ubiquinone-binding" evidence="6">
    <location>
        <begin position="90"/>
        <end position="183"/>
    </location>
</feature>
<evidence type="ECO:0000256" key="3">
    <source>
        <dbReference type="ARBA" id="ARBA00022827"/>
    </source>
</evidence>
<dbReference type="Gene3D" id="3.30.9.90">
    <property type="match status" value="1"/>
</dbReference>
<evidence type="ECO:0000313" key="8">
    <source>
        <dbReference type="Proteomes" id="UP000593564"/>
    </source>
</evidence>
<dbReference type="EMBL" id="JACBKZ010000012">
    <property type="protein sequence ID" value="KAF5937775.1"/>
    <property type="molecule type" value="Genomic_DNA"/>
</dbReference>
<protein>
    <recommendedName>
        <fullName evidence="5">Electron transfer flavoprotein-ubiquinone oxidoreductase</fullName>
        <shortName evidence="5">ETF-QO</shortName>
        <ecNumber evidence="5">1.5.5.1</ecNumber>
    </recommendedName>
</protein>
<dbReference type="EC" id="1.5.5.1" evidence="5"/>
<keyword evidence="4 5" id="KW-0560">Oxidoreductase</keyword>
<dbReference type="GO" id="GO:0004174">
    <property type="term" value="F:electron-transferring-flavoprotein dehydrogenase activity"/>
    <property type="evidence" value="ECO:0007669"/>
    <property type="project" value="UniProtKB-UniRule"/>
</dbReference>
<keyword evidence="2 5" id="KW-0285">Flavoprotein</keyword>
<dbReference type="GO" id="GO:0005743">
    <property type="term" value="C:mitochondrial inner membrane"/>
    <property type="evidence" value="ECO:0007669"/>
    <property type="project" value="TreeGrafter"/>
</dbReference>
<evidence type="ECO:0000256" key="1">
    <source>
        <dbReference type="ARBA" id="ARBA00001974"/>
    </source>
</evidence>
<evidence type="ECO:0000256" key="5">
    <source>
        <dbReference type="RuleBase" id="RU366068"/>
    </source>
</evidence>
<accession>A0A7J7GBV8</accession>
<dbReference type="SUPFAM" id="SSF54373">
    <property type="entry name" value="FAD-linked reductases, C-terminal domain"/>
    <property type="match status" value="1"/>
</dbReference>
<keyword evidence="8" id="KW-1185">Reference proteome</keyword>
<keyword evidence="5" id="KW-0249">Electron transport</keyword>
<comment type="function">
    <text evidence="5">Accepts electrons from ETF and reduces ubiquinone.</text>
</comment>